<dbReference type="SUPFAM" id="SSF52540">
    <property type="entry name" value="P-loop containing nucleoside triphosphate hydrolases"/>
    <property type="match status" value="1"/>
</dbReference>
<dbReference type="RefSeq" id="WP_169677832.1">
    <property type="nucleotide sequence ID" value="NZ_JABBNU010000001.1"/>
</dbReference>
<evidence type="ECO:0000259" key="9">
    <source>
        <dbReference type="Pfam" id="PF02706"/>
    </source>
</evidence>
<keyword evidence="2" id="KW-1003">Cell membrane</keyword>
<dbReference type="InterPro" id="IPR027417">
    <property type="entry name" value="P-loop_NTPase"/>
</dbReference>
<reference evidence="10 11" key="1">
    <citation type="submission" date="2020-04" db="EMBL/GenBank/DDBJ databases">
        <title>Flammeovirgaceae bacterium KN852 isolated from deep sea.</title>
        <authorList>
            <person name="Zhang D.-C."/>
        </authorList>
    </citation>
    <scope>NUCLEOTIDE SEQUENCE [LARGE SCALE GENOMIC DNA]</scope>
    <source>
        <strain evidence="10 11">KN852</strain>
    </source>
</reference>
<dbReference type="InterPro" id="IPR050445">
    <property type="entry name" value="Bact_polysacc_biosynth/exp"/>
</dbReference>
<protein>
    <submittedName>
        <fullName evidence="10">AAA family ATPase</fullName>
    </submittedName>
</protein>
<comment type="caution">
    <text evidence="10">The sequence shown here is derived from an EMBL/GenBank/DDBJ whole genome shotgun (WGS) entry which is preliminary data.</text>
</comment>
<evidence type="ECO:0000256" key="6">
    <source>
        <dbReference type="SAM" id="Coils"/>
    </source>
</evidence>
<dbReference type="Pfam" id="PF02706">
    <property type="entry name" value="Wzz"/>
    <property type="match status" value="1"/>
</dbReference>
<evidence type="ECO:0000313" key="11">
    <source>
        <dbReference type="Proteomes" id="UP000559010"/>
    </source>
</evidence>
<gene>
    <name evidence="10" type="ORF">HH304_02355</name>
</gene>
<dbReference type="GO" id="GO:0005886">
    <property type="term" value="C:plasma membrane"/>
    <property type="evidence" value="ECO:0007669"/>
    <property type="project" value="UniProtKB-SubCell"/>
</dbReference>
<accession>A0A848IRY3</accession>
<organism evidence="10 11">
    <name type="scientific">Marinigracilibium pacificum</name>
    <dbReference type="NCBI Taxonomy" id="2729599"/>
    <lineage>
        <taxon>Bacteria</taxon>
        <taxon>Pseudomonadati</taxon>
        <taxon>Bacteroidota</taxon>
        <taxon>Cytophagia</taxon>
        <taxon>Cytophagales</taxon>
        <taxon>Flammeovirgaceae</taxon>
        <taxon>Marinigracilibium</taxon>
    </lineage>
</organism>
<dbReference type="EMBL" id="JABBNU010000001">
    <property type="protein sequence ID" value="NMM47223.1"/>
    <property type="molecule type" value="Genomic_DNA"/>
</dbReference>
<feature type="transmembrane region" description="Helical" evidence="7">
    <location>
        <begin position="14"/>
        <end position="32"/>
    </location>
</feature>
<comment type="subcellular location">
    <subcellularLocation>
        <location evidence="1">Cell membrane</location>
        <topology evidence="1">Multi-pass membrane protein</topology>
    </subcellularLocation>
</comment>
<feature type="coiled-coil region" evidence="6">
    <location>
        <begin position="260"/>
        <end position="287"/>
    </location>
</feature>
<dbReference type="PANTHER" id="PTHR32309:SF13">
    <property type="entry name" value="FERRIC ENTEROBACTIN TRANSPORT PROTEIN FEPE"/>
    <property type="match status" value="1"/>
</dbReference>
<dbReference type="Gene3D" id="3.40.50.300">
    <property type="entry name" value="P-loop containing nucleotide triphosphate hydrolases"/>
    <property type="match status" value="1"/>
</dbReference>
<dbReference type="AlphaFoldDB" id="A0A848IRY3"/>
<evidence type="ECO:0000259" key="8">
    <source>
        <dbReference type="Pfam" id="PF01656"/>
    </source>
</evidence>
<keyword evidence="4 7" id="KW-1133">Transmembrane helix</keyword>
<keyword evidence="3 7" id="KW-0812">Transmembrane</keyword>
<keyword evidence="5 7" id="KW-0472">Membrane</keyword>
<keyword evidence="11" id="KW-1185">Reference proteome</keyword>
<proteinExistence type="predicted"/>
<evidence type="ECO:0000256" key="5">
    <source>
        <dbReference type="ARBA" id="ARBA00023136"/>
    </source>
</evidence>
<evidence type="ECO:0000313" key="10">
    <source>
        <dbReference type="EMBL" id="NMM47223.1"/>
    </source>
</evidence>
<feature type="domain" description="Polysaccharide chain length determinant N-terminal" evidence="9">
    <location>
        <begin position="1"/>
        <end position="52"/>
    </location>
</feature>
<feature type="coiled-coil region" evidence="6">
    <location>
        <begin position="357"/>
        <end position="429"/>
    </location>
</feature>
<evidence type="ECO:0000256" key="3">
    <source>
        <dbReference type="ARBA" id="ARBA00022692"/>
    </source>
</evidence>
<dbReference type="Pfam" id="PF01656">
    <property type="entry name" value="CbiA"/>
    <property type="match status" value="1"/>
</dbReference>
<feature type="domain" description="CobQ/CobB/MinD/ParA nucleotide binding" evidence="8">
    <location>
        <begin position="547"/>
        <end position="747"/>
    </location>
</feature>
<sequence length="750" mass="85269">MDFILIYKALKRKWWLLVFLPLIAATIAYFVASSAEKMYKSTTQLSTGITTDEGVSLSDDGNFNPFEIESKFTNLIETIRSEKIINMLSLKLLLHDLDQPNAFRNIENYHDGELKYTKGDFEIAKNIAKNKYDSLKSISTFNEDERMVVKILKDFHYDYKSLMDELEIRRVSNSDYISINYFSEDPYLSAFVVNTLASEFIRNQNMNVVSQSGQSIQFFEELSVQKKEQLDEKIKELENFKAINNVIDTEVQSESNVSKLSDLESQRSEVRREIYSLNLQLENVNQKISTYNTGGSGTGNYGRILQLRNLINEVNKEYIKSGDQVLLDSLKKLRDERDLLQSQSSSGPTLGGERVSLQELEDSKDEIQLQLRVARETLLNINSSIAALQYNVKDYASLEGRLGALQQEVDLAQQEYLSAQEKLNDARNRSKISESTIKQVLMGQPATDPESTKTIIITGFAGILSFVLCVFGIVFVEYLDFSIKTPAQFARQTGLELAGAINQIKDNDKLNLQDVFANDSEKEDLNIFKQELRKIRFEIEQLRPKSILFTSTRQGSGKTFSLLCLAYSLSLINKRILIIDTNFKHNSLTDILIVTPYNKQIEQKSRVRDSLKLLDGGSGKSSFTESNFEDDFNEDDNESIIRTTSHKLIDVIGCKTGTDSPSEIFSGKNFDKMLEEFRHQYDYILMEGASLNDFPDSKELVSYVDAVIPVFSADTVLKVIDKNSIKYLKSLKGKLIGAILNKVDSENLRM</sequence>
<evidence type="ECO:0000256" key="7">
    <source>
        <dbReference type="SAM" id="Phobius"/>
    </source>
</evidence>
<evidence type="ECO:0000256" key="4">
    <source>
        <dbReference type="ARBA" id="ARBA00022989"/>
    </source>
</evidence>
<name>A0A848IRY3_9BACT</name>
<dbReference type="PANTHER" id="PTHR32309">
    <property type="entry name" value="TYROSINE-PROTEIN KINASE"/>
    <property type="match status" value="1"/>
</dbReference>
<dbReference type="InterPro" id="IPR002586">
    <property type="entry name" value="CobQ/CobB/MinD/ParA_Nub-bd_dom"/>
</dbReference>
<keyword evidence="6" id="KW-0175">Coiled coil</keyword>
<feature type="transmembrane region" description="Helical" evidence="7">
    <location>
        <begin position="455"/>
        <end position="476"/>
    </location>
</feature>
<dbReference type="InterPro" id="IPR003856">
    <property type="entry name" value="LPS_length_determ_N"/>
</dbReference>
<dbReference type="Proteomes" id="UP000559010">
    <property type="component" value="Unassembled WGS sequence"/>
</dbReference>
<dbReference type="GO" id="GO:0004713">
    <property type="term" value="F:protein tyrosine kinase activity"/>
    <property type="evidence" value="ECO:0007669"/>
    <property type="project" value="TreeGrafter"/>
</dbReference>
<evidence type="ECO:0000256" key="1">
    <source>
        <dbReference type="ARBA" id="ARBA00004651"/>
    </source>
</evidence>
<evidence type="ECO:0000256" key="2">
    <source>
        <dbReference type="ARBA" id="ARBA00022475"/>
    </source>
</evidence>